<dbReference type="EMBL" id="JAJJMB010014022">
    <property type="protein sequence ID" value="KAI3863701.1"/>
    <property type="molecule type" value="Genomic_DNA"/>
</dbReference>
<dbReference type="Pfam" id="PF09331">
    <property type="entry name" value="DUF1985"/>
    <property type="match status" value="1"/>
</dbReference>
<keyword evidence="3" id="KW-1185">Reference proteome</keyword>
<sequence>MISGLRFLDLRDRALDVDSQSGASKDSKLRQKYFSKNNAIVGKDLYDFLFCKTVLQDRVEKVGRETSDSKTSDASATISKKMQVRKTRYKDVEPVLCLVEDRVKVALLYVVNMFLLGTQDIHGIVDDLWHLVDNLSEFNNYPWGERVYKATLFQSDSAIKSQMKKGTAGNMISKPTVKPKGMPQVLV</sequence>
<organism evidence="2 3">
    <name type="scientific">Papaver atlanticum</name>
    <dbReference type="NCBI Taxonomy" id="357466"/>
    <lineage>
        <taxon>Eukaryota</taxon>
        <taxon>Viridiplantae</taxon>
        <taxon>Streptophyta</taxon>
        <taxon>Embryophyta</taxon>
        <taxon>Tracheophyta</taxon>
        <taxon>Spermatophyta</taxon>
        <taxon>Magnoliopsida</taxon>
        <taxon>Ranunculales</taxon>
        <taxon>Papaveraceae</taxon>
        <taxon>Papaveroideae</taxon>
        <taxon>Papaver</taxon>
    </lineage>
</organism>
<comment type="caution">
    <text evidence="2">The sequence shown here is derived from an EMBL/GenBank/DDBJ whole genome shotgun (WGS) entry which is preliminary data.</text>
</comment>
<evidence type="ECO:0000259" key="1">
    <source>
        <dbReference type="Pfam" id="PF09331"/>
    </source>
</evidence>
<evidence type="ECO:0000313" key="2">
    <source>
        <dbReference type="EMBL" id="KAI3863701.1"/>
    </source>
</evidence>
<name>A0AAD4S6A6_9MAGN</name>
<dbReference type="PANTHER" id="PTHR48449">
    <property type="entry name" value="DUF1985 DOMAIN-CONTAINING PROTEIN"/>
    <property type="match status" value="1"/>
</dbReference>
<proteinExistence type="predicted"/>
<gene>
    <name evidence="2" type="ORF">MKW98_031293</name>
</gene>
<dbReference type="InterPro" id="IPR015410">
    <property type="entry name" value="DUF1985"/>
</dbReference>
<evidence type="ECO:0000313" key="3">
    <source>
        <dbReference type="Proteomes" id="UP001202328"/>
    </source>
</evidence>
<feature type="non-terminal residue" evidence="2">
    <location>
        <position position="187"/>
    </location>
</feature>
<reference evidence="2" key="1">
    <citation type="submission" date="2022-04" db="EMBL/GenBank/DDBJ databases">
        <title>A functionally conserved STORR gene fusion in Papaver species that diverged 16.8 million years ago.</title>
        <authorList>
            <person name="Catania T."/>
        </authorList>
    </citation>
    <scope>NUCLEOTIDE SEQUENCE</scope>
    <source>
        <strain evidence="2">S-188037</strain>
    </source>
</reference>
<protein>
    <recommendedName>
        <fullName evidence="1">DUF1985 domain-containing protein</fullName>
    </recommendedName>
</protein>
<accession>A0AAD4S6A6</accession>
<dbReference type="PANTHER" id="PTHR48449:SF1">
    <property type="entry name" value="DUF1985 DOMAIN-CONTAINING PROTEIN"/>
    <property type="match status" value="1"/>
</dbReference>
<feature type="domain" description="DUF1985" evidence="1">
    <location>
        <begin position="77"/>
        <end position="152"/>
    </location>
</feature>
<dbReference type="Proteomes" id="UP001202328">
    <property type="component" value="Unassembled WGS sequence"/>
</dbReference>
<dbReference type="AlphaFoldDB" id="A0AAD4S6A6"/>